<gene>
    <name evidence="2" type="ORF">HZS54_07605</name>
</gene>
<accession>A0A7D5PEF4</accession>
<dbReference type="Proteomes" id="UP000509346">
    <property type="component" value="Chromosome"/>
</dbReference>
<keyword evidence="3" id="KW-1185">Reference proteome</keyword>
<proteinExistence type="predicted"/>
<name>A0A7D5PEF4_9EURY</name>
<dbReference type="RefSeq" id="WP_179921554.1">
    <property type="nucleotide sequence ID" value="NZ_CP058909.1"/>
</dbReference>
<evidence type="ECO:0000256" key="1">
    <source>
        <dbReference type="SAM" id="MobiDB-lite"/>
    </source>
</evidence>
<feature type="region of interest" description="Disordered" evidence="1">
    <location>
        <begin position="27"/>
        <end position="57"/>
    </location>
</feature>
<feature type="compositionally biased region" description="Basic and acidic residues" evidence="1">
    <location>
        <begin position="32"/>
        <end position="48"/>
    </location>
</feature>
<dbReference type="GeneID" id="56082444"/>
<sequence>MTDGTWRSRRAVLAGVGTAAVGGVALALGTDRSPDPPSTRRADVESGRTYRARNSRSVRGGDAVVEQLLLATPTLAEGELTVDVLGVTAATGSDGESLAAALDGHRLGARTPGAGATLLYDGIPSGGPGEVPQLHGAPPTAAVERSAVASALDSSSVDASVDAVSLVPHWDRASAFDAFVARNLVSLRDALVVAVDGHRNGSTRSADDVEGAVLVVPPDPDQKSESEQFRDDGQRYSWRAAGEPWRAHVVRYRGLAVSGESVDLLVRQGTRLDSGRTVRQDLRLSR</sequence>
<reference evidence="2 3" key="1">
    <citation type="submission" date="2020-07" db="EMBL/GenBank/DDBJ databases">
        <title>Halosimplex litoreum sp. nov. and Halosimplex rubrum sp. nov., isolated from different salt environments.</title>
        <authorList>
            <person name="Cui H."/>
        </authorList>
    </citation>
    <scope>NUCLEOTIDE SEQUENCE [LARGE SCALE GENOMIC DNA]</scope>
    <source>
        <strain evidence="2 3">R2</strain>
    </source>
</reference>
<dbReference type="EMBL" id="CP058909">
    <property type="protein sequence ID" value="QLH81499.1"/>
    <property type="molecule type" value="Genomic_DNA"/>
</dbReference>
<evidence type="ECO:0000313" key="2">
    <source>
        <dbReference type="EMBL" id="QLH81499.1"/>
    </source>
</evidence>
<dbReference type="KEGG" id="hpel:HZS54_07605"/>
<dbReference type="AlphaFoldDB" id="A0A7D5PEF4"/>
<protein>
    <submittedName>
        <fullName evidence="2">Uncharacterized protein</fullName>
    </submittedName>
</protein>
<evidence type="ECO:0000313" key="3">
    <source>
        <dbReference type="Proteomes" id="UP000509346"/>
    </source>
</evidence>
<organism evidence="2 3">
    <name type="scientific">Halosimplex pelagicum</name>
    <dbReference type="NCBI Taxonomy" id="869886"/>
    <lineage>
        <taxon>Archaea</taxon>
        <taxon>Methanobacteriati</taxon>
        <taxon>Methanobacteriota</taxon>
        <taxon>Stenosarchaea group</taxon>
        <taxon>Halobacteria</taxon>
        <taxon>Halobacteriales</taxon>
        <taxon>Haloarculaceae</taxon>
        <taxon>Halosimplex</taxon>
    </lineage>
</organism>